<evidence type="ECO:0000313" key="1">
    <source>
        <dbReference type="EMBL" id="PDW05098.1"/>
    </source>
</evidence>
<organism evidence="1 2">
    <name type="scientific">Candidatus Viridilinea mediisalina</name>
    <dbReference type="NCBI Taxonomy" id="2024553"/>
    <lineage>
        <taxon>Bacteria</taxon>
        <taxon>Bacillati</taxon>
        <taxon>Chloroflexota</taxon>
        <taxon>Chloroflexia</taxon>
        <taxon>Chloroflexales</taxon>
        <taxon>Chloroflexineae</taxon>
        <taxon>Oscillochloridaceae</taxon>
        <taxon>Candidatus Viridilinea</taxon>
    </lineage>
</organism>
<name>A0A2A6RQA1_9CHLR</name>
<evidence type="ECO:0000313" key="2">
    <source>
        <dbReference type="Proteomes" id="UP000220527"/>
    </source>
</evidence>
<dbReference type="AlphaFoldDB" id="A0A2A6RQA1"/>
<keyword evidence="2" id="KW-1185">Reference proteome</keyword>
<dbReference type="Proteomes" id="UP000220527">
    <property type="component" value="Unassembled WGS sequence"/>
</dbReference>
<protein>
    <submittedName>
        <fullName evidence="1">Uncharacterized protein</fullName>
    </submittedName>
</protein>
<proteinExistence type="predicted"/>
<accession>A0A2A6RQA1</accession>
<dbReference type="OrthoDB" id="4552784at2"/>
<gene>
    <name evidence="1" type="ORF">CJ255_00455</name>
</gene>
<dbReference type="EMBL" id="NQWI01000001">
    <property type="protein sequence ID" value="PDW05098.1"/>
    <property type="molecule type" value="Genomic_DNA"/>
</dbReference>
<comment type="caution">
    <text evidence="1">The sequence shown here is derived from an EMBL/GenBank/DDBJ whole genome shotgun (WGS) entry which is preliminary data.</text>
</comment>
<reference evidence="2" key="1">
    <citation type="submission" date="2017-08" db="EMBL/GenBank/DDBJ databases">
        <authorList>
            <person name="Grouzdev D.S."/>
            <person name="Gaisin V.A."/>
            <person name="Rysina M.S."/>
            <person name="Gorlenko V.M."/>
        </authorList>
    </citation>
    <scope>NUCLEOTIDE SEQUENCE [LARGE SCALE GENOMIC DNA]</scope>
    <source>
        <strain evidence="2">Kir15-3F</strain>
    </source>
</reference>
<dbReference type="RefSeq" id="WP_097642118.1">
    <property type="nucleotide sequence ID" value="NZ_NQWI01000001.1"/>
</dbReference>
<sequence length="111" mass="12745">MDLFHHDVRLGTLVDYGYATPWAEAWLRADTLTIQRYAAIYAFRAWVETIPDDLPDDESDARYEEELRRRGLDEAQVAAALHGWAIRTPDGAMLPVSVSGFEADGYITWRW</sequence>